<dbReference type="GO" id="GO:0016281">
    <property type="term" value="C:eukaryotic translation initiation factor 4F complex"/>
    <property type="evidence" value="ECO:0007669"/>
    <property type="project" value="TreeGrafter"/>
</dbReference>
<feature type="region of interest" description="Disordered" evidence="4">
    <location>
        <begin position="192"/>
        <end position="214"/>
    </location>
</feature>
<dbReference type="PANTHER" id="PTHR23253:SF9">
    <property type="entry name" value="EUKARYOTIC TRANSLATION INITIATION FACTOR 4 GAMMA 2"/>
    <property type="match status" value="1"/>
</dbReference>
<evidence type="ECO:0000256" key="4">
    <source>
        <dbReference type="SAM" id="MobiDB-lite"/>
    </source>
</evidence>
<comment type="similarity">
    <text evidence="1">Belongs to the eukaryotic initiation factor 4G family.</text>
</comment>
<dbReference type="Proteomes" id="UP001221142">
    <property type="component" value="Unassembled WGS sequence"/>
</dbReference>
<dbReference type="AlphaFoldDB" id="A0AAD7B5N5"/>
<keyword evidence="2" id="KW-0396">Initiation factor</keyword>
<reference evidence="5" key="1">
    <citation type="submission" date="2023-03" db="EMBL/GenBank/DDBJ databases">
        <title>Massive genome expansion in bonnet fungi (Mycena s.s.) driven by repeated elements and novel gene families across ecological guilds.</title>
        <authorList>
            <consortium name="Lawrence Berkeley National Laboratory"/>
            <person name="Harder C.B."/>
            <person name="Miyauchi S."/>
            <person name="Viragh M."/>
            <person name="Kuo A."/>
            <person name="Thoen E."/>
            <person name="Andreopoulos B."/>
            <person name="Lu D."/>
            <person name="Skrede I."/>
            <person name="Drula E."/>
            <person name="Henrissat B."/>
            <person name="Morin E."/>
            <person name="Kohler A."/>
            <person name="Barry K."/>
            <person name="LaButti K."/>
            <person name="Morin E."/>
            <person name="Salamov A."/>
            <person name="Lipzen A."/>
            <person name="Mereny Z."/>
            <person name="Hegedus B."/>
            <person name="Baldrian P."/>
            <person name="Stursova M."/>
            <person name="Weitz H."/>
            <person name="Taylor A."/>
            <person name="Grigoriev I.V."/>
            <person name="Nagy L.G."/>
            <person name="Martin F."/>
            <person name="Kauserud H."/>
        </authorList>
    </citation>
    <scope>NUCLEOTIDE SEQUENCE</scope>
    <source>
        <strain evidence="5">9284</strain>
    </source>
</reference>
<sequence length="550" mass="61152">MHEMIETFLGDARTPSAADAQFFCALLKAAGPYLEKEHASVKMAVYASRIREYSKSRTLPGHLRIMFQELMDLRARKWAVPERDESTTPAVDFEADTYISLTEKSILLGLLDPILRERDLEAAHRLLPSLCQHYISTVIEGHAKGASAMTCSSSAVQAGFRLVVGDAHWKSEDVKTIVSLLEAAGLNGEIIAGDDPAAGEPQSGNNSPRPAAPSLLGTPQILDAICATLSISLPVIRPSGTWNEASLNDGWHHSSNTFIHNIMPGEESASWTAIWPEKMCNSEQIPGQSRRSSAAKDGGGPEKKRKLRLRVWSSAWFSAEQRSRMMEAAAEDRAVGIKRDTRREKWCHEEESSGRGVGQMLVRTKGSGGPRRSAWNGEANDARKREEEIKRRAERARGAERERVRCQKRDAELTDKYRFWTAAVAFERFQRILVEEEFNKIKFSDSVPLIFEALPWPTIALPGGYHAADITAQSVRNFFASHAVISAVSAAYPLSRDYRKYIIKQGLLAFHEDKMFARLATVGEDELRQEIADAAKIVTQTLNDLMSETG</sequence>
<keyword evidence="3" id="KW-0648">Protein biosynthesis</keyword>
<evidence type="ECO:0000313" key="5">
    <source>
        <dbReference type="EMBL" id="KAJ7611340.1"/>
    </source>
</evidence>
<evidence type="ECO:0000256" key="3">
    <source>
        <dbReference type="ARBA" id="ARBA00022917"/>
    </source>
</evidence>
<dbReference type="GO" id="GO:0003743">
    <property type="term" value="F:translation initiation factor activity"/>
    <property type="evidence" value="ECO:0007669"/>
    <property type="project" value="UniProtKB-KW"/>
</dbReference>
<comment type="caution">
    <text evidence="5">The sequence shown here is derived from an EMBL/GenBank/DDBJ whole genome shotgun (WGS) entry which is preliminary data.</text>
</comment>
<keyword evidence="6" id="KW-1185">Reference proteome</keyword>
<proteinExistence type="inferred from homology"/>
<feature type="region of interest" description="Disordered" evidence="4">
    <location>
        <begin position="282"/>
        <end position="305"/>
    </location>
</feature>
<gene>
    <name evidence="5" type="ORF">FB45DRAFT_1120128</name>
</gene>
<dbReference type="EMBL" id="JARKIF010000033">
    <property type="protein sequence ID" value="KAJ7611340.1"/>
    <property type="molecule type" value="Genomic_DNA"/>
</dbReference>
<protein>
    <submittedName>
        <fullName evidence="5">Uncharacterized protein</fullName>
    </submittedName>
</protein>
<name>A0AAD7B5N5_9AGAR</name>
<organism evidence="5 6">
    <name type="scientific">Roridomyces roridus</name>
    <dbReference type="NCBI Taxonomy" id="1738132"/>
    <lineage>
        <taxon>Eukaryota</taxon>
        <taxon>Fungi</taxon>
        <taxon>Dikarya</taxon>
        <taxon>Basidiomycota</taxon>
        <taxon>Agaricomycotina</taxon>
        <taxon>Agaricomycetes</taxon>
        <taxon>Agaricomycetidae</taxon>
        <taxon>Agaricales</taxon>
        <taxon>Marasmiineae</taxon>
        <taxon>Mycenaceae</taxon>
        <taxon>Roridomyces</taxon>
    </lineage>
</organism>
<dbReference type="SUPFAM" id="SSF48371">
    <property type="entry name" value="ARM repeat"/>
    <property type="match status" value="1"/>
</dbReference>
<evidence type="ECO:0000256" key="1">
    <source>
        <dbReference type="ARBA" id="ARBA00005775"/>
    </source>
</evidence>
<accession>A0AAD7B5N5</accession>
<dbReference type="InterPro" id="IPR016024">
    <property type="entry name" value="ARM-type_fold"/>
</dbReference>
<dbReference type="PANTHER" id="PTHR23253">
    <property type="entry name" value="EUKARYOTIC TRANSLATION INITIATION FACTOR 4 GAMMA"/>
    <property type="match status" value="1"/>
</dbReference>
<evidence type="ECO:0000256" key="2">
    <source>
        <dbReference type="ARBA" id="ARBA00022540"/>
    </source>
</evidence>
<dbReference type="Gene3D" id="1.25.40.180">
    <property type="match status" value="1"/>
</dbReference>
<feature type="compositionally biased region" description="Polar residues" evidence="4">
    <location>
        <begin position="282"/>
        <end position="292"/>
    </location>
</feature>
<evidence type="ECO:0000313" key="6">
    <source>
        <dbReference type="Proteomes" id="UP001221142"/>
    </source>
</evidence>
<dbReference type="GO" id="GO:0003729">
    <property type="term" value="F:mRNA binding"/>
    <property type="evidence" value="ECO:0007669"/>
    <property type="project" value="TreeGrafter"/>
</dbReference>